<organism evidence="3 4">
    <name type="scientific">Eiseniibacteriota bacterium</name>
    <dbReference type="NCBI Taxonomy" id="2212470"/>
    <lineage>
        <taxon>Bacteria</taxon>
        <taxon>Candidatus Eiseniibacteriota</taxon>
    </lineage>
</organism>
<feature type="compositionally biased region" description="Basic and acidic residues" evidence="1">
    <location>
        <begin position="115"/>
        <end position="131"/>
    </location>
</feature>
<dbReference type="Proteomes" id="UP000739538">
    <property type="component" value="Unassembled WGS sequence"/>
</dbReference>
<keyword evidence="2" id="KW-0732">Signal</keyword>
<feature type="chain" id="PRO_5037168424" description="TIGR03016 family PEP-CTERM system-associated outer membrane protein" evidence="2">
    <location>
        <begin position="23"/>
        <end position="511"/>
    </location>
</feature>
<evidence type="ECO:0000313" key="4">
    <source>
        <dbReference type="Proteomes" id="UP000739538"/>
    </source>
</evidence>
<evidence type="ECO:0000313" key="3">
    <source>
        <dbReference type="EMBL" id="MCA9758167.1"/>
    </source>
</evidence>
<reference evidence="3" key="1">
    <citation type="submission" date="2020-04" db="EMBL/GenBank/DDBJ databases">
        <authorList>
            <person name="Zhang T."/>
        </authorList>
    </citation>
    <scope>NUCLEOTIDE SEQUENCE</scope>
    <source>
        <strain evidence="3">HKST-UBA02</strain>
    </source>
</reference>
<evidence type="ECO:0008006" key="5">
    <source>
        <dbReference type="Google" id="ProtNLM"/>
    </source>
</evidence>
<dbReference type="EMBL" id="JAGQHS010000148">
    <property type="protein sequence ID" value="MCA9758167.1"/>
    <property type="molecule type" value="Genomic_DNA"/>
</dbReference>
<comment type="caution">
    <text evidence="3">The sequence shown here is derived from an EMBL/GenBank/DDBJ whole genome shotgun (WGS) entry which is preliminary data.</text>
</comment>
<feature type="compositionally biased region" description="Polar residues" evidence="1">
    <location>
        <begin position="132"/>
        <end position="141"/>
    </location>
</feature>
<gene>
    <name evidence="3" type="ORF">KDA27_20400</name>
</gene>
<evidence type="ECO:0000256" key="2">
    <source>
        <dbReference type="SAM" id="SignalP"/>
    </source>
</evidence>
<protein>
    <recommendedName>
        <fullName evidence="5">TIGR03016 family PEP-CTERM system-associated outer membrane protein</fullName>
    </recommendedName>
</protein>
<reference evidence="3" key="2">
    <citation type="journal article" date="2021" name="Microbiome">
        <title>Successional dynamics and alternative stable states in a saline activated sludge microbial community over 9 years.</title>
        <authorList>
            <person name="Wang Y."/>
            <person name="Ye J."/>
            <person name="Ju F."/>
            <person name="Liu L."/>
            <person name="Boyd J.A."/>
            <person name="Deng Y."/>
            <person name="Parks D.H."/>
            <person name="Jiang X."/>
            <person name="Yin X."/>
            <person name="Woodcroft B.J."/>
            <person name="Tyson G.W."/>
            <person name="Hugenholtz P."/>
            <person name="Polz M.F."/>
            <person name="Zhang T."/>
        </authorList>
    </citation>
    <scope>NUCLEOTIDE SEQUENCE</scope>
    <source>
        <strain evidence="3">HKST-UBA02</strain>
    </source>
</reference>
<feature type="region of interest" description="Disordered" evidence="1">
    <location>
        <begin position="172"/>
        <end position="191"/>
    </location>
</feature>
<evidence type="ECO:0000256" key="1">
    <source>
        <dbReference type="SAM" id="MobiDB-lite"/>
    </source>
</evidence>
<name>A0A956SEY5_UNCEI</name>
<proteinExistence type="predicted"/>
<feature type="signal peptide" evidence="2">
    <location>
        <begin position="1"/>
        <end position="22"/>
    </location>
</feature>
<sequence length="511" mass="57595">MKVLLPTLVVSAFLVPTSFASAGGIEYPLAEFRTTDIVRNKLFLWASFSPSLGNGSSVERTPRDEFLWDGDSSSLEGNIQVRGSRLVDRPRTIYDVELSAAYAPRFIDSHDSYTYEHAENESPRRNSRDTNSDGYYSSVSGSARHRDYISGHWFREAGVSGRAAWSYTSIRQTRAGDPPDPVSHSGSETDSRDAQFAIPLRLGVGRIHEVSYARTALYILDDLEDRGRLLRRPDRETIDDLANRLREVENDRVFDSREHRIHEFREVATFLQERGLIGDVDVETYASIKDSWRYVSHPARGSGLEASIGATYTRADLGRNSKSTNEGVPITLLDDVESIRSLAFDTRIVRQSPLSKILQLDQELEVLIRDADSKSDTARLISGDRKLWHEERDGTSFEAAVAINATYYPTSRDSWELSLAGRHVATVSDEESRGPDFDWRASDVHRDSSRFEASTTWTRSLSLQTTLVVGYTFLHDSSRSSDEVIEDRPPTRTRISGDGHSIDLAYTYEIF</sequence>
<dbReference type="AlphaFoldDB" id="A0A956SEY5"/>
<accession>A0A956SEY5</accession>
<feature type="region of interest" description="Disordered" evidence="1">
    <location>
        <begin position="115"/>
        <end position="141"/>
    </location>
</feature>